<evidence type="ECO:0000313" key="9">
    <source>
        <dbReference type="Proteomes" id="UP000276526"/>
    </source>
</evidence>
<keyword evidence="5" id="KW-1133">Transmembrane helix</keyword>
<dbReference type="GO" id="GO:0004788">
    <property type="term" value="F:thiamine diphosphokinase activity"/>
    <property type="evidence" value="ECO:0007669"/>
    <property type="project" value="InterPro"/>
</dbReference>
<dbReference type="GO" id="GO:0016301">
    <property type="term" value="F:kinase activity"/>
    <property type="evidence" value="ECO:0007669"/>
    <property type="project" value="UniProtKB-KW"/>
</dbReference>
<comment type="caution">
    <text evidence="8">The sequence shown here is derived from an EMBL/GenBank/DDBJ whole genome shotgun (WGS) entry which is preliminary data.</text>
</comment>
<dbReference type="GO" id="GO:0005524">
    <property type="term" value="F:ATP binding"/>
    <property type="evidence" value="ECO:0007669"/>
    <property type="project" value="UniProtKB-KW"/>
</dbReference>
<proteinExistence type="predicted"/>
<keyword evidence="5" id="KW-0812">Transmembrane</keyword>
<dbReference type="NCBIfam" id="NF040608">
    <property type="entry name" value="division_SteA"/>
    <property type="match status" value="1"/>
</dbReference>
<feature type="domain" description="SteA-like C-terminal" evidence="6">
    <location>
        <begin position="333"/>
        <end position="385"/>
    </location>
</feature>
<gene>
    <name evidence="8" type="ORF">CXF42_04750</name>
    <name evidence="7" type="ORF">CXF48_10450</name>
</gene>
<dbReference type="InterPro" id="IPR022215">
    <property type="entry name" value="SteA-like_C"/>
</dbReference>
<dbReference type="OrthoDB" id="5169996at2"/>
<organism evidence="8 10">
    <name type="scientific">Corynebacterium bovis</name>
    <dbReference type="NCBI Taxonomy" id="36808"/>
    <lineage>
        <taxon>Bacteria</taxon>
        <taxon>Bacillati</taxon>
        <taxon>Actinomycetota</taxon>
        <taxon>Actinomycetes</taxon>
        <taxon>Mycobacteriales</taxon>
        <taxon>Corynebacteriaceae</taxon>
        <taxon>Corynebacterium</taxon>
    </lineage>
</organism>
<dbReference type="Proteomes" id="UP000276526">
    <property type="component" value="Unassembled WGS sequence"/>
</dbReference>
<dbReference type="GeneID" id="60808714"/>
<dbReference type="SUPFAM" id="SSF63999">
    <property type="entry name" value="Thiamin pyrophosphokinase, catalytic domain"/>
    <property type="match status" value="1"/>
</dbReference>
<dbReference type="Pfam" id="PF12555">
    <property type="entry name" value="SteA-like_C"/>
    <property type="match status" value="1"/>
</dbReference>
<dbReference type="RefSeq" id="WP_029157765.1">
    <property type="nucleotide sequence ID" value="NZ_CP066067.1"/>
</dbReference>
<accession>A0A3R8PKJ8</accession>
<dbReference type="GO" id="GO:0009229">
    <property type="term" value="P:thiamine diphosphate biosynthetic process"/>
    <property type="evidence" value="ECO:0007669"/>
    <property type="project" value="InterPro"/>
</dbReference>
<dbReference type="EMBL" id="PQNQ01000010">
    <property type="protein sequence ID" value="RRQ04224.1"/>
    <property type="molecule type" value="Genomic_DNA"/>
</dbReference>
<dbReference type="Proteomes" id="UP000278422">
    <property type="component" value="Unassembled WGS sequence"/>
</dbReference>
<dbReference type="AlphaFoldDB" id="A0A3R8PKJ8"/>
<evidence type="ECO:0000313" key="10">
    <source>
        <dbReference type="Proteomes" id="UP000278422"/>
    </source>
</evidence>
<dbReference type="InterPro" id="IPR036759">
    <property type="entry name" value="TPK_catalytic_sf"/>
</dbReference>
<dbReference type="EMBL" id="PQNK01000022">
    <property type="protein sequence ID" value="RRO85530.1"/>
    <property type="molecule type" value="Genomic_DNA"/>
</dbReference>
<evidence type="ECO:0000256" key="4">
    <source>
        <dbReference type="ARBA" id="ARBA00022840"/>
    </source>
</evidence>
<dbReference type="InterPro" id="IPR047795">
    <property type="entry name" value="Put_SteA-like"/>
</dbReference>
<evidence type="ECO:0000259" key="6">
    <source>
        <dbReference type="Pfam" id="PF12555"/>
    </source>
</evidence>
<evidence type="ECO:0000256" key="5">
    <source>
        <dbReference type="SAM" id="Phobius"/>
    </source>
</evidence>
<keyword evidence="2" id="KW-0547">Nucleotide-binding</keyword>
<evidence type="ECO:0000256" key="1">
    <source>
        <dbReference type="ARBA" id="ARBA00022679"/>
    </source>
</evidence>
<evidence type="ECO:0000313" key="8">
    <source>
        <dbReference type="EMBL" id="RRQ04224.1"/>
    </source>
</evidence>
<keyword evidence="5" id="KW-0472">Membrane</keyword>
<evidence type="ECO:0000256" key="3">
    <source>
        <dbReference type="ARBA" id="ARBA00022777"/>
    </source>
</evidence>
<protein>
    <submittedName>
        <fullName evidence="8">Thiamine pyrophosphokinase</fullName>
    </submittedName>
</protein>
<keyword evidence="3 8" id="KW-0418">Kinase</keyword>
<keyword evidence="10" id="KW-1185">Reference proteome</keyword>
<name>A0A3R8PKJ8_9CORY</name>
<reference evidence="9 10" key="1">
    <citation type="submission" date="2018-01" db="EMBL/GenBank/DDBJ databases">
        <title>Twenty Corynebacterium bovis Genomes.</title>
        <authorList>
            <person name="Gulvik C.A."/>
        </authorList>
    </citation>
    <scope>NUCLEOTIDE SEQUENCE [LARGE SCALE GENOMIC DNA]</scope>
    <source>
        <strain evidence="8 10">16-2004</strain>
        <strain evidence="7 9">F6900</strain>
    </source>
</reference>
<feature type="transmembrane region" description="Helical" evidence="5">
    <location>
        <begin position="347"/>
        <end position="367"/>
    </location>
</feature>
<keyword evidence="1" id="KW-0808">Transferase</keyword>
<evidence type="ECO:0000256" key="2">
    <source>
        <dbReference type="ARBA" id="ARBA00022741"/>
    </source>
</evidence>
<evidence type="ECO:0000313" key="7">
    <source>
        <dbReference type="EMBL" id="RRO85530.1"/>
    </source>
</evidence>
<keyword evidence="4" id="KW-0067">ATP-binding</keyword>
<sequence>MGPMIFSRTDLPGIHGHLRDCTGSKGFSKLGEGDIAVVRAPDMSRGTAQKLVDARVGAVVNIARFTTGNVPNFGPHMLLDAGVVLVEDAGEGILEYVRNGKKARVYEGKVWYGERSIGGGTVLDEDTAVERFDDAREALGDHMEALAGNTAEFVRTEAPLLIDGLGIPDVAVDMDDRKVLVVAPAPAFRDRLRSLRNFIREYDPVIIAVGAAADDLMKAGYRPKVIVGDPEVIGTEALRCGATVILPAEPDGHAHGLERIQDLGVGAMTFPAASNEPTDLALLLAEYHGASMVVLLGEHMDLDHLFDEDRSRDTPSALLSRLKVGGKLVDADAVAELYRVSRSGGGWIWAVLAVLLAVVVVVLIAGFSGDGGFADNLIDSWNNFAIHMQSLFS</sequence>